<accession>A0ABQ5GVR7</accession>
<name>A0ABQ5GVR7_9ASTR</name>
<organism evidence="1 2">
    <name type="scientific">Tanacetum coccineum</name>
    <dbReference type="NCBI Taxonomy" id="301880"/>
    <lineage>
        <taxon>Eukaryota</taxon>
        <taxon>Viridiplantae</taxon>
        <taxon>Streptophyta</taxon>
        <taxon>Embryophyta</taxon>
        <taxon>Tracheophyta</taxon>
        <taxon>Spermatophyta</taxon>
        <taxon>Magnoliopsida</taxon>
        <taxon>eudicotyledons</taxon>
        <taxon>Gunneridae</taxon>
        <taxon>Pentapetalae</taxon>
        <taxon>asterids</taxon>
        <taxon>campanulids</taxon>
        <taxon>Asterales</taxon>
        <taxon>Asteraceae</taxon>
        <taxon>Asteroideae</taxon>
        <taxon>Anthemideae</taxon>
        <taxon>Anthemidinae</taxon>
        <taxon>Tanacetum</taxon>
    </lineage>
</organism>
<dbReference type="EMBL" id="BQNB010018927">
    <property type="protein sequence ID" value="GJT79746.1"/>
    <property type="molecule type" value="Genomic_DNA"/>
</dbReference>
<keyword evidence="2" id="KW-1185">Reference proteome</keyword>
<sequence length="96" mass="11469">MELMEKRRKHFAAFRAQEKRNRPPTKAQKRTQMSTYLKHIDWKFQETHFNVKDATRVETKKTLEALWKGKFRPPPNTNAAGEKGFHLFDRLQLSRG</sequence>
<dbReference type="Proteomes" id="UP001151760">
    <property type="component" value="Unassembled WGS sequence"/>
</dbReference>
<reference evidence="1" key="1">
    <citation type="journal article" date="2022" name="Int. J. Mol. Sci.">
        <title>Draft Genome of Tanacetum Coccineum: Genomic Comparison of Closely Related Tanacetum-Family Plants.</title>
        <authorList>
            <person name="Yamashiro T."/>
            <person name="Shiraishi A."/>
            <person name="Nakayama K."/>
            <person name="Satake H."/>
        </authorList>
    </citation>
    <scope>NUCLEOTIDE SEQUENCE</scope>
</reference>
<protein>
    <submittedName>
        <fullName evidence="1">Uncharacterized protein</fullName>
    </submittedName>
</protein>
<reference evidence="1" key="2">
    <citation type="submission" date="2022-01" db="EMBL/GenBank/DDBJ databases">
        <authorList>
            <person name="Yamashiro T."/>
            <person name="Shiraishi A."/>
            <person name="Satake H."/>
            <person name="Nakayama K."/>
        </authorList>
    </citation>
    <scope>NUCLEOTIDE SEQUENCE</scope>
</reference>
<comment type="caution">
    <text evidence="1">The sequence shown here is derived from an EMBL/GenBank/DDBJ whole genome shotgun (WGS) entry which is preliminary data.</text>
</comment>
<proteinExistence type="predicted"/>
<evidence type="ECO:0000313" key="2">
    <source>
        <dbReference type="Proteomes" id="UP001151760"/>
    </source>
</evidence>
<evidence type="ECO:0000313" key="1">
    <source>
        <dbReference type="EMBL" id="GJT79746.1"/>
    </source>
</evidence>
<gene>
    <name evidence="1" type="ORF">Tco_1054088</name>
</gene>